<reference evidence="1 2" key="1">
    <citation type="submission" date="2017-07" db="EMBL/GenBank/DDBJ databases">
        <title>Genome Sequence of Arenibacter algicola Strain SMS7 Isolated from a culture of the Diatom Skeletonema marinoi.</title>
        <authorList>
            <person name="Topel M."/>
            <person name="Pinder M.I.M."/>
            <person name="Johansson O.N."/>
            <person name="Kourtchenko O."/>
            <person name="Godhe A."/>
            <person name="Clarke A.K."/>
        </authorList>
    </citation>
    <scope>NUCLEOTIDE SEQUENCE [LARGE SCALE GENOMIC DNA]</scope>
    <source>
        <strain evidence="1 2">SMS7</strain>
    </source>
</reference>
<dbReference type="EMBL" id="CP022515">
    <property type="protein sequence ID" value="ASO06200.1"/>
    <property type="molecule type" value="Genomic_DNA"/>
</dbReference>
<protein>
    <submittedName>
        <fullName evidence="1">Uncharacterized protein</fullName>
    </submittedName>
</protein>
<organism evidence="1 2">
    <name type="scientific">Arenibacter algicola</name>
    <dbReference type="NCBI Taxonomy" id="616991"/>
    <lineage>
        <taxon>Bacteria</taxon>
        <taxon>Pseudomonadati</taxon>
        <taxon>Bacteroidota</taxon>
        <taxon>Flavobacteriia</taxon>
        <taxon>Flavobacteriales</taxon>
        <taxon>Flavobacteriaceae</taxon>
        <taxon>Arenibacter</taxon>
    </lineage>
</organism>
<proteinExistence type="predicted"/>
<accession>A0A221UY69</accession>
<evidence type="ECO:0000313" key="1">
    <source>
        <dbReference type="EMBL" id="ASO06200.1"/>
    </source>
</evidence>
<dbReference type="Proteomes" id="UP000204551">
    <property type="component" value="Chromosome"/>
</dbReference>
<sequence>MKDLVKAFYNVCAQKLAREMPSFGLKISNIKIT</sequence>
<gene>
    <name evidence="1" type="ORF">AREALGSMS7_02761</name>
</gene>
<dbReference type="KEGG" id="aalg:AREALGSMS7_02761"/>
<dbReference type="AlphaFoldDB" id="A0A221UY69"/>
<evidence type="ECO:0000313" key="2">
    <source>
        <dbReference type="Proteomes" id="UP000204551"/>
    </source>
</evidence>
<name>A0A221UY69_9FLAO</name>